<reference evidence="3" key="1">
    <citation type="submission" date="2021-02" db="EMBL/GenBank/DDBJ databases">
        <title>PHA producing bacteria isolated from coastal sediment in Guangdong, Shenzhen.</title>
        <authorList>
            <person name="Zheng W."/>
            <person name="Yu S."/>
            <person name="Huang Y."/>
        </authorList>
    </citation>
    <scope>NUCLEOTIDE SEQUENCE</scope>
    <source>
        <strain evidence="3">TN14-10</strain>
    </source>
</reference>
<accession>A0A939IL51</accession>
<proteinExistence type="predicted"/>
<evidence type="ECO:0000259" key="2">
    <source>
        <dbReference type="Pfam" id="PF14397"/>
    </source>
</evidence>
<dbReference type="EMBL" id="JAFKCZ010000004">
    <property type="protein sequence ID" value="MBN7796125.1"/>
    <property type="molecule type" value="Genomic_DNA"/>
</dbReference>
<dbReference type="Pfam" id="PF14397">
    <property type="entry name" value="ATPgrasp_ST"/>
    <property type="match status" value="1"/>
</dbReference>
<dbReference type="InterPro" id="IPR039523">
    <property type="entry name" value="RimK-rel_E_lig_ATP-grasp"/>
</dbReference>
<organism evidence="3 4">
    <name type="scientific">Parahaliea mediterranea</name>
    <dbReference type="NCBI Taxonomy" id="651086"/>
    <lineage>
        <taxon>Bacteria</taxon>
        <taxon>Pseudomonadati</taxon>
        <taxon>Pseudomonadota</taxon>
        <taxon>Gammaproteobacteria</taxon>
        <taxon>Cellvibrionales</taxon>
        <taxon>Halieaceae</taxon>
        <taxon>Parahaliea</taxon>
    </lineage>
</organism>
<keyword evidence="4" id="KW-1185">Reference proteome</keyword>
<sequence>MYREKLAALLRFDLVEYNRLLRSGTPGGGGPAVWERMYGFLVECESFPWSLPWFDRDCRPVNRRLHRLARQARRDQRGNRLLTAIQALLWPPVVLLFASGLTLRNAAAAGRGSLALWLECLAFAVKHNIAPSEYYLLRIFARPEGTSAGEYLQQREKAAVHRLLQPPAGQMDWVIDKRRFWCVAGDLELPVVPVLATFESGRRTTGDGALPRRDLFHKPLGAFGGEGAECWRYLAEGDHWQQGEHRLSEAGLLAHCAAADSILQPRLLSHGSLRELMGDALGTVRIVTLRRASGDIQVLAAVLKLPASEVAIDAYWAGGLAAPVDCDTGKLRAATARDLCRGNFSHHPETGAVIAGRRVPYWREALCVVKRGHAGLDQLTSLGWDVAITGDGPVVIEANTGWNFELMQAAGGGPLGTGVFAEWAAGWLPGEARDGALAKARAPDTGTRVDPRPSGTD</sequence>
<feature type="region of interest" description="Disordered" evidence="1">
    <location>
        <begin position="436"/>
        <end position="457"/>
    </location>
</feature>
<evidence type="ECO:0000256" key="1">
    <source>
        <dbReference type="SAM" id="MobiDB-lite"/>
    </source>
</evidence>
<gene>
    <name evidence="3" type="ORF">JYP50_05975</name>
</gene>
<dbReference type="Proteomes" id="UP000664303">
    <property type="component" value="Unassembled WGS sequence"/>
</dbReference>
<feature type="domain" description="Alpha-L-glutamate ligase-related protein ATP-grasp" evidence="2">
    <location>
        <begin position="250"/>
        <end position="412"/>
    </location>
</feature>
<evidence type="ECO:0000313" key="3">
    <source>
        <dbReference type="EMBL" id="MBN7796125.1"/>
    </source>
</evidence>
<name>A0A939IL51_9GAMM</name>
<comment type="caution">
    <text evidence="3">The sequence shown here is derived from an EMBL/GenBank/DDBJ whole genome shotgun (WGS) entry which is preliminary data.</text>
</comment>
<protein>
    <recommendedName>
        <fullName evidence="2">Alpha-L-glutamate ligase-related protein ATP-grasp domain-containing protein</fullName>
    </recommendedName>
</protein>
<dbReference type="RefSeq" id="WP_206559571.1">
    <property type="nucleotide sequence ID" value="NZ_JAFKCZ010000004.1"/>
</dbReference>
<dbReference type="AlphaFoldDB" id="A0A939IL51"/>
<evidence type="ECO:0000313" key="4">
    <source>
        <dbReference type="Proteomes" id="UP000664303"/>
    </source>
</evidence>